<dbReference type="InterPro" id="IPR036640">
    <property type="entry name" value="ABC1_TM_sf"/>
</dbReference>
<evidence type="ECO:0000256" key="2">
    <source>
        <dbReference type="ARBA" id="ARBA00022475"/>
    </source>
</evidence>
<dbReference type="SMART" id="SM00382">
    <property type="entry name" value="AAA"/>
    <property type="match status" value="1"/>
</dbReference>
<feature type="transmembrane region" description="Helical" evidence="8">
    <location>
        <begin position="66"/>
        <end position="89"/>
    </location>
</feature>
<feature type="domain" description="ABC transmembrane type-1" evidence="10">
    <location>
        <begin position="22"/>
        <end position="281"/>
    </location>
</feature>
<dbReference type="GO" id="GO:0034040">
    <property type="term" value="F:ATPase-coupled lipid transmembrane transporter activity"/>
    <property type="evidence" value="ECO:0007669"/>
    <property type="project" value="TreeGrafter"/>
</dbReference>
<dbReference type="PROSITE" id="PS50929">
    <property type="entry name" value="ABC_TM1F"/>
    <property type="match status" value="1"/>
</dbReference>
<keyword evidence="12" id="KW-1185">Reference proteome</keyword>
<evidence type="ECO:0000313" key="12">
    <source>
        <dbReference type="Proteomes" id="UP000001235"/>
    </source>
</evidence>
<gene>
    <name evidence="11" type="ordered locus">Galf_0823</name>
</gene>
<evidence type="ECO:0000256" key="6">
    <source>
        <dbReference type="ARBA" id="ARBA00022989"/>
    </source>
</evidence>
<sequence length="591" mass="65784">MTGMSAYLRTFHSFDPPGIWRAVLLNFAAAFAEGAGLLMLLPILSLAGVLGQDSGQKSWLPMLDRLFVSLGISWSIEFALLVFVVLIYIQSQLTLHRDRVSQSLQLRFGDHLRKTLYAAIVRANWSFLTGKYSAELLNTLTTEVQRITTGTYFLLRFFTISILSIAYFSVALWLSTWLTLLALAIGLVLWMLLRGADDAAKQGGMMLSQANRKMFAQIQEFLSAMKLVKIHGEELSSLYRFNREVDQVSNHSMEFQWIRTRVQAVYRVGGAIALAVVSYIALVWFKLPATHFLLLVAIFARMLPQLAEFQSGRQQLLHMLPAFSSWRRLMEACEANQNPEGAACGNVKLMQGITFERLGFSYPESHHRIIIRNLAIPARKTTAIIGVSGSGKTTLLDLLSGLLTPDTGTILIDGAPLHLLPGWQKSIAYIPQETQIQNGTIRDNLNWKNLEPTDAEIKQAILQSALTEFVQGLPKGLETEVGERGVKLSGGEKQRLALARALLRKPQLLILDEATNALDPENHRLVIDSIRALHGNLTVLIVTHKTDELSGLIDGMVQVEQGAVGKWIPFAHKKSTTADKKNWSPLALKCF</sequence>
<dbReference type="SUPFAM" id="SSF52540">
    <property type="entry name" value="P-loop containing nucleoside triphosphate hydrolases"/>
    <property type="match status" value="1"/>
</dbReference>
<keyword evidence="4" id="KW-0547">Nucleotide-binding</keyword>
<dbReference type="PANTHER" id="PTHR24221">
    <property type="entry name" value="ATP-BINDING CASSETTE SUB-FAMILY B"/>
    <property type="match status" value="1"/>
</dbReference>
<dbReference type="InterPro" id="IPR003593">
    <property type="entry name" value="AAA+_ATPase"/>
</dbReference>
<feature type="transmembrane region" description="Helical" evidence="8">
    <location>
        <begin position="264"/>
        <end position="285"/>
    </location>
</feature>
<feature type="transmembrane region" description="Helical" evidence="8">
    <location>
        <begin position="153"/>
        <end position="170"/>
    </location>
</feature>
<dbReference type="Gene3D" id="3.40.50.300">
    <property type="entry name" value="P-loop containing nucleotide triphosphate hydrolases"/>
    <property type="match status" value="1"/>
</dbReference>
<dbReference type="InterPro" id="IPR011527">
    <property type="entry name" value="ABC1_TM_dom"/>
</dbReference>
<keyword evidence="6 8" id="KW-1133">Transmembrane helix</keyword>
<dbReference type="InterPro" id="IPR027417">
    <property type="entry name" value="P-loop_NTPase"/>
</dbReference>
<evidence type="ECO:0000259" key="10">
    <source>
        <dbReference type="PROSITE" id="PS50929"/>
    </source>
</evidence>
<dbReference type="STRING" id="395494.Galf_0823"/>
<dbReference type="AlphaFoldDB" id="D9SDV2"/>
<dbReference type="InterPro" id="IPR003439">
    <property type="entry name" value="ABC_transporter-like_ATP-bd"/>
</dbReference>
<dbReference type="GO" id="GO:0005524">
    <property type="term" value="F:ATP binding"/>
    <property type="evidence" value="ECO:0007669"/>
    <property type="project" value="UniProtKB-KW"/>
</dbReference>
<keyword evidence="5" id="KW-0067">ATP-binding</keyword>
<evidence type="ECO:0000259" key="9">
    <source>
        <dbReference type="PROSITE" id="PS50893"/>
    </source>
</evidence>
<reference evidence="11 12" key="1">
    <citation type="submission" date="2010-08" db="EMBL/GenBank/DDBJ databases">
        <title>Complete sequence of Gallionella capsiferriformans ES-2.</title>
        <authorList>
            <consortium name="US DOE Joint Genome Institute"/>
            <person name="Lucas S."/>
            <person name="Copeland A."/>
            <person name="Lapidus A."/>
            <person name="Cheng J.-F."/>
            <person name="Bruce D."/>
            <person name="Goodwin L."/>
            <person name="Pitluck S."/>
            <person name="Chertkov O."/>
            <person name="Davenport K.W."/>
            <person name="Detter J.C."/>
            <person name="Han C."/>
            <person name="Tapia R."/>
            <person name="Land M."/>
            <person name="Hauser L."/>
            <person name="Chang Y.-J."/>
            <person name="Jeffries C."/>
            <person name="Kyrpides N."/>
            <person name="Ivanova N."/>
            <person name="Mikhailova N."/>
            <person name="Shelobolina E.S."/>
            <person name="Picardal F."/>
            <person name="Roden E."/>
            <person name="Emerson D."/>
            <person name="Woyke T."/>
        </authorList>
    </citation>
    <scope>NUCLEOTIDE SEQUENCE [LARGE SCALE GENOMIC DNA]</scope>
    <source>
        <strain evidence="11 12">ES-2</strain>
    </source>
</reference>
<dbReference type="EMBL" id="CP002159">
    <property type="protein sequence ID" value="ADL54859.1"/>
    <property type="molecule type" value="Genomic_DNA"/>
</dbReference>
<dbReference type="Proteomes" id="UP000001235">
    <property type="component" value="Chromosome"/>
</dbReference>
<evidence type="ECO:0000256" key="1">
    <source>
        <dbReference type="ARBA" id="ARBA00004651"/>
    </source>
</evidence>
<name>D9SDV2_GALCS</name>
<evidence type="ECO:0000256" key="3">
    <source>
        <dbReference type="ARBA" id="ARBA00022692"/>
    </source>
</evidence>
<keyword evidence="7 8" id="KW-0472">Membrane</keyword>
<dbReference type="PANTHER" id="PTHR24221:SF654">
    <property type="entry name" value="ATP-BINDING CASSETTE SUB-FAMILY B MEMBER 6"/>
    <property type="match status" value="1"/>
</dbReference>
<accession>D9SDV2</accession>
<feature type="transmembrane region" description="Helical" evidence="8">
    <location>
        <begin position="21"/>
        <end position="46"/>
    </location>
</feature>
<dbReference type="SUPFAM" id="SSF90123">
    <property type="entry name" value="ABC transporter transmembrane region"/>
    <property type="match status" value="1"/>
</dbReference>
<keyword evidence="2" id="KW-1003">Cell membrane</keyword>
<evidence type="ECO:0000256" key="7">
    <source>
        <dbReference type="ARBA" id="ARBA00023136"/>
    </source>
</evidence>
<dbReference type="InterPro" id="IPR039421">
    <property type="entry name" value="Type_1_exporter"/>
</dbReference>
<dbReference type="GO" id="GO:0140359">
    <property type="term" value="F:ABC-type transporter activity"/>
    <property type="evidence" value="ECO:0007669"/>
    <property type="project" value="InterPro"/>
</dbReference>
<dbReference type="Pfam" id="PF00005">
    <property type="entry name" value="ABC_tran"/>
    <property type="match status" value="1"/>
</dbReference>
<feature type="domain" description="ABC transporter" evidence="9">
    <location>
        <begin position="353"/>
        <end position="586"/>
    </location>
</feature>
<dbReference type="GO" id="GO:0005886">
    <property type="term" value="C:plasma membrane"/>
    <property type="evidence" value="ECO:0007669"/>
    <property type="project" value="UniProtKB-SubCell"/>
</dbReference>
<dbReference type="PROSITE" id="PS50893">
    <property type="entry name" value="ABC_TRANSPORTER_2"/>
    <property type="match status" value="1"/>
</dbReference>
<dbReference type="InterPro" id="IPR017871">
    <property type="entry name" value="ABC_transporter-like_CS"/>
</dbReference>
<dbReference type="eggNOG" id="COG1132">
    <property type="taxonomic scope" value="Bacteria"/>
</dbReference>
<organism evidence="11 12">
    <name type="scientific">Gallionella capsiferriformans (strain ES-2)</name>
    <name type="common">Gallionella ferruginea capsiferriformans (strain ES-2)</name>
    <dbReference type="NCBI Taxonomy" id="395494"/>
    <lineage>
        <taxon>Bacteria</taxon>
        <taxon>Pseudomonadati</taxon>
        <taxon>Pseudomonadota</taxon>
        <taxon>Betaproteobacteria</taxon>
        <taxon>Nitrosomonadales</taxon>
        <taxon>Gallionellaceae</taxon>
        <taxon>Gallionella</taxon>
    </lineage>
</organism>
<keyword evidence="3 8" id="KW-0812">Transmembrane</keyword>
<dbReference type="PROSITE" id="PS00211">
    <property type="entry name" value="ABC_TRANSPORTER_1"/>
    <property type="match status" value="1"/>
</dbReference>
<dbReference type="GO" id="GO:0016887">
    <property type="term" value="F:ATP hydrolysis activity"/>
    <property type="evidence" value="ECO:0007669"/>
    <property type="project" value="InterPro"/>
</dbReference>
<comment type="subcellular location">
    <subcellularLocation>
        <location evidence="1">Cell membrane</location>
        <topology evidence="1">Multi-pass membrane protein</topology>
    </subcellularLocation>
</comment>
<protein>
    <submittedName>
        <fullName evidence="11">ABC transporter related</fullName>
    </submittedName>
</protein>
<evidence type="ECO:0000256" key="4">
    <source>
        <dbReference type="ARBA" id="ARBA00022741"/>
    </source>
</evidence>
<proteinExistence type="predicted"/>
<dbReference type="HOGENOM" id="CLU_000604_84_3_4"/>
<evidence type="ECO:0000256" key="5">
    <source>
        <dbReference type="ARBA" id="ARBA00022840"/>
    </source>
</evidence>
<evidence type="ECO:0000313" key="11">
    <source>
        <dbReference type="EMBL" id="ADL54859.1"/>
    </source>
</evidence>
<dbReference type="Pfam" id="PF00664">
    <property type="entry name" value="ABC_membrane"/>
    <property type="match status" value="1"/>
</dbReference>
<dbReference type="Gene3D" id="1.20.1560.10">
    <property type="entry name" value="ABC transporter type 1, transmembrane domain"/>
    <property type="match status" value="1"/>
</dbReference>
<dbReference type="KEGG" id="gca:Galf_0823"/>
<evidence type="ECO:0000256" key="8">
    <source>
        <dbReference type="SAM" id="Phobius"/>
    </source>
</evidence>
<dbReference type="OrthoDB" id="8554730at2"/>
<feature type="transmembrane region" description="Helical" evidence="8">
    <location>
        <begin position="176"/>
        <end position="193"/>
    </location>
</feature>